<reference evidence="1 2" key="1">
    <citation type="journal article" date="2016" name="Int. J. Syst. Evol. Microbiol.">
        <title>Resolving the Complexity of Human Skin Metagenomes Using Single-Molecule Sequencing.</title>
        <authorList>
            <consortium name="NISC Comparative Sequencing Program"/>
            <person name="Tsai Y.C."/>
            <person name="Conlan S."/>
            <person name="Deming C."/>
            <person name="Segre J.A."/>
            <person name="Kong H.H."/>
            <person name="Korlach J."/>
            <person name="Oh J."/>
        </authorList>
    </citation>
    <scope>NUCLEOTIDE SEQUENCE [LARGE SCALE GENOMIC DNA]</scope>
    <source>
        <strain evidence="1 2">1B08</strain>
    </source>
</reference>
<evidence type="ECO:0000313" key="2">
    <source>
        <dbReference type="Proteomes" id="UP000070339"/>
    </source>
</evidence>
<keyword evidence="2" id="KW-1185">Reference proteome</keyword>
<accession>A0ABR5VAG3</accession>
<dbReference type="EMBL" id="LTEB01000022">
    <property type="protein sequence ID" value="KXU18591.1"/>
    <property type="molecule type" value="Genomic_DNA"/>
</dbReference>
<sequence length="51" mass="6007">MRPSRDLKKIALSKAEGFALDWIVDHGETFPDLRDLFHEIAVRVEKEREQL</sequence>
<comment type="caution">
    <text evidence="1">The sequence shown here is derived from an EMBL/GenBank/DDBJ whole genome shotgun (WGS) entry which is preliminary data.</text>
</comment>
<organism evidence="1 2">
    <name type="scientific">Corynebacterium simulans</name>
    <dbReference type="NCBI Taxonomy" id="146827"/>
    <lineage>
        <taxon>Bacteria</taxon>
        <taxon>Bacillati</taxon>
        <taxon>Actinomycetota</taxon>
        <taxon>Actinomycetes</taxon>
        <taxon>Mycobacteriales</taxon>
        <taxon>Corynebacteriaceae</taxon>
        <taxon>Corynebacterium</taxon>
    </lineage>
</organism>
<evidence type="ECO:0000313" key="1">
    <source>
        <dbReference type="EMBL" id="KXU18591.1"/>
    </source>
</evidence>
<protein>
    <submittedName>
        <fullName evidence="1">Uncharacterized protein</fullName>
    </submittedName>
</protein>
<proteinExistence type="predicted"/>
<dbReference type="Proteomes" id="UP000070339">
    <property type="component" value="Unassembled WGS sequence"/>
</dbReference>
<gene>
    <name evidence="1" type="ORF">WM41_0861</name>
</gene>
<name>A0ABR5VAG3_9CORY</name>